<dbReference type="CDD" id="cd00082">
    <property type="entry name" value="HisKA"/>
    <property type="match status" value="1"/>
</dbReference>
<dbReference type="InterPro" id="IPR036097">
    <property type="entry name" value="HisK_dim/P_sf"/>
</dbReference>
<dbReference type="InterPro" id="IPR005467">
    <property type="entry name" value="His_kinase_dom"/>
</dbReference>
<dbReference type="SUPFAM" id="SSF55874">
    <property type="entry name" value="ATPase domain of HSP90 chaperone/DNA topoisomerase II/histidine kinase"/>
    <property type="match status" value="1"/>
</dbReference>
<keyword evidence="10" id="KW-0472">Membrane</keyword>
<evidence type="ECO:0000256" key="4">
    <source>
        <dbReference type="ARBA" id="ARBA00022475"/>
    </source>
</evidence>
<dbReference type="GO" id="GO:0005524">
    <property type="term" value="F:ATP binding"/>
    <property type="evidence" value="ECO:0007669"/>
    <property type="project" value="UniProtKB-KW"/>
</dbReference>
<evidence type="ECO:0000256" key="2">
    <source>
        <dbReference type="ARBA" id="ARBA00004651"/>
    </source>
</evidence>
<keyword evidence="9 13" id="KW-0067">ATP-binding</keyword>
<reference evidence="14" key="1">
    <citation type="journal article" date="2019" name="Int. J. Syst. Evol. Microbiol.">
        <title>The Global Catalogue of Microorganisms (GCM) 10K type strain sequencing project: providing services to taxonomists for standard genome sequencing and annotation.</title>
        <authorList>
            <consortium name="The Broad Institute Genomics Platform"/>
            <consortium name="The Broad Institute Genome Sequencing Center for Infectious Disease"/>
            <person name="Wu L."/>
            <person name="Ma J."/>
        </authorList>
    </citation>
    <scope>NUCLEOTIDE SEQUENCE [LARGE SCALE GENOMIC DNA]</scope>
    <source>
        <strain evidence="14">JCM 17805</strain>
    </source>
</reference>
<dbReference type="Pfam" id="PF02518">
    <property type="entry name" value="HATPase_c"/>
    <property type="match status" value="1"/>
</dbReference>
<dbReference type="SUPFAM" id="SSF47384">
    <property type="entry name" value="Homodimeric domain of signal transducing histidine kinase"/>
    <property type="match status" value="1"/>
</dbReference>
<gene>
    <name evidence="13" type="ORF">GCM10023116_39210</name>
</gene>
<evidence type="ECO:0000256" key="10">
    <source>
        <dbReference type="SAM" id="Phobius"/>
    </source>
</evidence>
<comment type="catalytic activity">
    <reaction evidence="1">
        <text>ATP + protein L-histidine = ADP + protein N-phospho-L-histidine.</text>
        <dbReference type="EC" id="2.7.13.3"/>
    </reaction>
</comment>
<dbReference type="Gene3D" id="3.30.565.10">
    <property type="entry name" value="Histidine kinase-like ATPase, C-terminal domain"/>
    <property type="match status" value="1"/>
</dbReference>
<dbReference type="PRINTS" id="PR00344">
    <property type="entry name" value="BCTRLSENSOR"/>
</dbReference>
<dbReference type="SMART" id="SM00387">
    <property type="entry name" value="HATPase_c"/>
    <property type="match status" value="1"/>
</dbReference>
<evidence type="ECO:0000256" key="6">
    <source>
        <dbReference type="ARBA" id="ARBA00022679"/>
    </source>
</evidence>
<dbReference type="PROSITE" id="PS50109">
    <property type="entry name" value="HIS_KIN"/>
    <property type="match status" value="1"/>
</dbReference>
<name>A0ABP8V742_9GAMM</name>
<dbReference type="Pfam" id="PF00512">
    <property type="entry name" value="HisKA"/>
    <property type="match status" value="1"/>
</dbReference>
<evidence type="ECO:0000256" key="3">
    <source>
        <dbReference type="ARBA" id="ARBA00012438"/>
    </source>
</evidence>
<keyword evidence="5" id="KW-0597">Phosphoprotein</keyword>
<proteinExistence type="predicted"/>
<dbReference type="Gene3D" id="1.10.287.130">
    <property type="match status" value="1"/>
</dbReference>
<comment type="subcellular location">
    <subcellularLocation>
        <location evidence="2">Cell membrane</location>
        <topology evidence="2">Multi-pass membrane protein</topology>
    </subcellularLocation>
</comment>
<dbReference type="InterPro" id="IPR050980">
    <property type="entry name" value="2C_sensor_his_kinase"/>
</dbReference>
<feature type="domain" description="HAMP" evidence="12">
    <location>
        <begin position="252"/>
        <end position="304"/>
    </location>
</feature>
<keyword evidence="10" id="KW-0812">Transmembrane</keyword>
<keyword evidence="14" id="KW-1185">Reference proteome</keyword>
<evidence type="ECO:0000313" key="13">
    <source>
        <dbReference type="EMBL" id="GAA4651637.1"/>
    </source>
</evidence>
<dbReference type="Gene3D" id="1.10.8.500">
    <property type="entry name" value="HAMP domain in histidine kinase"/>
    <property type="match status" value="1"/>
</dbReference>
<dbReference type="SMART" id="SM00388">
    <property type="entry name" value="HisKA"/>
    <property type="match status" value="1"/>
</dbReference>
<evidence type="ECO:0000256" key="5">
    <source>
        <dbReference type="ARBA" id="ARBA00022553"/>
    </source>
</evidence>
<dbReference type="InterPro" id="IPR003661">
    <property type="entry name" value="HisK_dim/P_dom"/>
</dbReference>
<evidence type="ECO:0000256" key="9">
    <source>
        <dbReference type="ARBA" id="ARBA00022840"/>
    </source>
</evidence>
<dbReference type="PROSITE" id="PS50885">
    <property type="entry name" value="HAMP"/>
    <property type="match status" value="1"/>
</dbReference>
<dbReference type="CDD" id="cd06225">
    <property type="entry name" value="HAMP"/>
    <property type="match status" value="1"/>
</dbReference>
<dbReference type="PANTHER" id="PTHR44936:SF10">
    <property type="entry name" value="SENSOR PROTEIN RSTB"/>
    <property type="match status" value="1"/>
</dbReference>
<dbReference type="Proteomes" id="UP001500604">
    <property type="component" value="Unassembled WGS sequence"/>
</dbReference>
<evidence type="ECO:0000256" key="1">
    <source>
        <dbReference type="ARBA" id="ARBA00000085"/>
    </source>
</evidence>
<dbReference type="EC" id="2.7.13.3" evidence="3"/>
<sequence>MSSIFLRIYGGLLFTLVLVAVLSGMALTIINGVRLQDYRESTAQGTFGMMAWQLDRLEPSQWNARMLDWGQRLGIPLEVMPDDQSGLSQRMLDRLSGGRAIVESNSDDSFLVFSRINAQTLLVGTVTDLTEQLASGNATLTRNWLQSFPAAEREQVLSGLGQRLFKYPLTLMDPPVVGLGPRQLALLRTGYPLVMFNPNGRTMTMYVGMEGDSRILRMGPVELLDLYPFRLLATIGLFMLVSMSIAIYVLVRGLERRLRKMEEAATQISRGNLDVRVNMHGSDSIGQLALAFNGMASHIQRLLSIQKEMIRGVSHELRTPVARLRFALEMVADAETPSEREQYINGMDHDIEELDKLVDEILTYANLEQGTPVIRYERADVDHIVAQVVEEHRRLQTRITIEHVPCKALEHRRRIDVDKRYIHRAIQNLVGNACRYAESTIRVSFSVSHDSCRVDVEDDGPGIPEEQRDRVFTAFARLDDSRTRASGGYGLGLSIVRRIMNWHNGQAMVGKSETLGGAQFSLVWPRRQGSR</sequence>
<dbReference type="EMBL" id="BAABFL010000458">
    <property type="protein sequence ID" value="GAA4651637.1"/>
    <property type="molecule type" value="Genomic_DNA"/>
</dbReference>
<keyword evidence="8" id="KW-0418">Kinase</keyword>
<dbReference type="InterPro" id="IPR003594">
    <property type="entry name" value="HATPase_dom"/>
</dbReference>
<keyword evidence="10" id="KW-1133">Transmembrane helix</keyword>
<feature type="transmembrane region" description="Helical" evidence="10">
    <location>
        <begin position="227"/>
        <end position="251"/>
    </location>
</feature>
<dbReference type="InterPro" id="IPR036890">
    <property type="entry name" value="HATPase_C_sf"/>
</dbReference>
<keyword evidence="6" id="KW-0808">Transferase</keyword>
<protein>
    <recommendedName>
        <fullName evidence="3">histidine kinase</fullName>
        <ecNumber evidence="3">2.7.13.3</ecNumber>
    </recommendedName>
</protein>
<dbReference type="SMART" id="SM00304">
    <property type="entry name" value="HAMP"/>
    <property type="match status" value="1"/>
</dbReference>
<evidence type="ECO:0000256" key="7">
    <source>
        <dbReference type="ARBA" id="ARBA00022741"/>
    </source>
</evidence>
<accession>A0ABP8V742</accession>
<keyword evidence="4" id="KW-1003">Cell membrane</keyword>
<dbReference type="SUPFAM" id="SSF158472">
    <property type="entry name" value="HAMP domain-like"/>
    <property type="match status" value="1"/>
</dbReference>
<evidence type="ECO:0000313" key="14">
    <source>
        <dbReference type="Proteomes" id="UP001500604"/>
    </source>
</evidence>
<evidence type="ECO:0000259" key="11">
    <source>
        <dbReference type="PROSITE" id="PS50109"/>
    </source>
</evidence>
<organism evidence="13 14">
    <name type="scientific">Kistimonas scapharcae</name>
    <dbReference type="NCBI Taxonomy" id="1036133"/>
    <lineage>
        <taxon>Bacteria</taxon>
        <taxon>Pseudomonadati</taxon>
        <taxon>Pseudomonadota</taxon>
        <taxon>Gammaproteobacteria</taxon>
        <taxon>Oceanospirillales</taxon>
        <taxon>Endozoicomonadaceae</taxon>
        <taxon>Kistimonas</taxon>
    </lineage>
</organism>
<evidence type="ECO:0000256" key="8">
    <source>
        <dbReference type="ARBA" id="ARBA00022777"/>
    </source>
</evidence>
<dbReference type="RefSeq" id="WP_345198055.1">
    <property type="nucleotide sequence ID" value="NZ_BAABFL010000458.1"/>
</dbReference>
<evidence type="ECO:0000259" key="12">
    <source>
        <dbReference type="PROSITE" id="PS50885"/>
    </source>
</evidence>
<comment type="caution">
    <text evidence="13">The sequence shown here is derived from an EMBL/GenBank/DDBJ whole genome shotgun (WGS) entry which is preliminary data.</text>
</comment>
<dbReference type="InterPro" id="IPR003660">
    <property type="entry name" value="HAMP_dom"/>
</dbReference>
<feature type="domain" description="Histidine kinase" evidence="11">
    <location>
        <begin position="312"/>
        <end position="528"/>
    </location>
</feature>
<dbReference type="PANTHER" id="PTHR44936">
    <property type="entry name" value="SENSOR PROTEIN CREC"/>
    <property type="match status" value="1"/>
</dbReference>
<keyword evidence="7" id="KW-0547">Nucleotide-binding</keyword>
<dbReference type="InterPro" id="IPR004358">
    <property type="entry name" value="Sig_transdc_His_kin-like_C"/>
</dbReference>
<dbReference type="Pfam" id="PF00672">
    <property type="entry name" value="HAMP"/>
    <property type="match status" value="1"/>
</dbReference>